<reference evidence="1 2" key="1">
    <citation type="submission" date="2015-04" db="EMBL/GenBank/DDBJ databases">
        <title>Complete Sequence for the Genome of the Thioalkalivibrio versutus D301.</title>
        <authorList>
            <person name="Mu T."/>
            <person name="Zhou J."/>
            <person name="Xu X."/>
        </authorList>
    </citation>
    <scope>NUCLEOTIDE SEQUENCE [LARGE SCALE GENOMIC DNA]</scope>
    <source>
        <strain evidence="1 2">D301</strain>
    </source>
</reference>
<dbReference type="KEGG" id="tvr:TVD_06595"/>
<dbReference type="RefSeq" id="WP_047251929.1">
    <property type="nucleotide sequence ID" value="NZ_CP011367.1"/>
</dbReference>
<dbReference type="EMBL" id="CP011367">
    <property type="protein sequence ID" value="AKJ96446.1"/>
    <property type="molecule type" value="Genomic_DNA"/>
</dbReference>
<protein>
    <submittedName>
        <fullName evidence="1">Uncharacterized protein</fullName>
    </submittedName>
</protein>
<keyword evidence="2" id="KW-1185">Reference proteome</keyword>
<dbReference type="Proteomes" id="UP000064201">
    <property type="component" value="Chromosome"/>
</dbReference>
<dbReference type="PATRIC" id="fig|106634.4.peg.1348"/>
<evidence type="ECO:0000313" key="1">
    <source>
        <dbReference type="EMBL" id="AKJ96446.1"/>
    </source>
</evidence>
<sequence>MMREPEAVVNRFADAAEAAVESWRAADAAPEVPVLKDAGKLAEDARAFARLLDNLPVEVASLVQQERYLMDAEVLDLVRMANQVHQVADAAQRVTQAAMIPRRPRAALTGLVTEVGAAFECTTGRPASASETALFPQVLRVVIEDAGHGNLIRSDAQVQKAIRRCRAVISHLVAQRQRDTTPT</sequence>
<accession>A0A0G3GC58</accession>
<gene>
    <name evidence="1" type="ORF">TVD_06595</name>
</gene>
<proteinExistence type="predicted"/>
<dbReference type="AlphaFoldDB" id="A0A0G3GC58"/>
<organism evidence="1 2">
    <name type="scientific">Thioalkalivibrio versutus</name>
    <dbReference type="NCBI Taxonomy" id="106634"/>
    <lineage>
        <taxon>Bacteria</taxon>
        <taxon>Pseudomonadati</taxon>
        <taxon>Pseudomonadota</taxon>
        <taxon>Gammaproteobacteria</taxon>
        <taxon>Chromatiales</taxon>
        <taxon>Ectothiorhodospiraceae</taxon>
        <taxon>Thioalkalivibrio</taxon>
    </lineage>
</organism>
<name>A0A0G3GC58_9GAMM</name>
<evidence type="ECO:0000313" key="2">
    <source>
        <dbReference type="Proteomes" id="UP000064201"/>
    </source>
</evidence>